<reference evidence="2" key="1">
    <citation type="submission" date="2021-02" db="EMBL/GenBank/DDBJ databases">
        <authorList>
            <person name="Nowell W R."/>
        </authorList>
    </citation>
    <scope>NUCLEOTIDE SEQUENCE</scope>
</reference>
<proteinExistence type="predicted"/>
<comment type="caution">
    <text evidence="2">The sequence shown here is derived from an EMBL/GenBank/DDBJ whole genome shotgun (WGS) entry which is preliminary data.</text>
</comment>
<sequence>MSMPSAFTQFQPNPDNQEIIHLQESIASLEKRLNELQKCGSQSNVAGQIQSLQTDINNFQQQVDNAAKSNRQEAKVLLEKFNDLQKSVAEMKNDLLQKIDTDNIDKCVMHLDGHRVLKAAEVADKMTTDSVTQLIKDYCSPDNRRQEDRRGDLIEFISYMNDRSRRKLFKSLLASMNIDEGKPKKIIDQRVAVSNKKTASFKCPHCTKDIVYKNAVYSEGYLVTCCYDNCKRKFHQVACPHCSGSNTWKNADYQQGSVVTCAYDTCKRKFQQVVCPHCFGSIVWKNADHKEGSVVTCPYETCKRKFQHLACTHCSGSIVWKNADHKEGSVVTCPYETCKRKFQQLACTHCSGSIVWKNADHEEDEPVT</sequence>
<keyword evidence="3" id="KW-1185">Reference proteome</keyword>
<feature type="coiled-coil region" evidence="1">
    <location>
        <begin position="19"/>
        <end position="94"/>
    </location>
</feature>
<dbReference type="EMBL" id="CAJOBP010006380">
    <property type="protein sequence ID" value="CAF4491556.1"/>
    <property type="molecule type" value="Genomic_DNA"/>
</dbReference>
<evidence type="ECO:0000313" key="3">
    <source>
        <dbReference type="Proteomes" id="UP000663873"/>
    </source>
</evidence>
<gene>
    <name evidence="2" type="ORF">UJA718_LOCUS25681</name>
</gene>
<feature type="non-terminal residue" evidence="2">
    <location>
        <position position="1"/>
    </location>
</feature>
<protein>
    <submittedName>
        <fullName evidence="2">Uncharacterized protein</fullName>
    </submittedName>
</protein>
<evidence type="ECO:0000313" key="2">
    <source>
        <dbReference type="EMBL" id="CAF4491556.1"/>
    </source>
</evidence>
<name>A0A820UWB5_9BILA</name>
<organism evidence="2 3">
    <name type="scientific">Rotaria socialis</name>
    <dbReference type="NCBI Taxonomy" id="392032"/>
    <lineage>
        <taxon>Eukaryota</taxon>
        <taxon>Metazoa</taxon>
        <taxon>Spiralia</taxon>
        <taxon>Gnathifera</taxon>
        <taxon>Rotifera</taxon>
        <taxon>Eurotatoria</taxon>
        <taxon>Bdelloidea</taxon>
        <taxon>Philodinida</taxon>
        <taxon>Philodinidae</taxon>
        <taxon>Rotaria</taxon>
    </lineage>
</organism>
<dbReference type="Proteomes" id="UP000663873">
    <property type="component" value="Unassembled WGS sequence"/>
</dbReference>
<dbReference type="AlphaFoldDB" id="A0A820UWB5"/>
<keyword evidence="1" id="KW-0175">Coiled coil</keyword>
<evidence type="ECO:0000256" key="1">
    <source>
        <dbReference type="SAM" id="Coils"/>
    </source>
</evidence>
<accession>A0A820UWB5</accession>